<accession>X1FA33</accession>
<protein>
    <recommendedName>
        <fullName evidence="1">Ribbon-helix-helix protein CopG domain-containing protein</fullName>
    </recommendedName>
</protein>
<dbReference type="InterPro" id="IPR010985">
    <property type="entry name" value="Ribbon_hlx_hlx"/>
</dbReference>
<name>X1FA33_9ZZZZ</name>
<dbReference type="SUPFAM" id="SSF47598">
    <property type="entry name" value="Ribbon-helix-helix"/>
    <property type="match status" value="1"/>
</dbReference>
<dbReference type="Pfam" id="PF01402">
    <property type="entry name" value="RHH_1"/>
    <property type="match status" value="1"/>
</dbReference>
<evidence type="ECO:0000313" key="2">
    <source>
        <dbReference type="EMBL" id="GAH26264.1"/>
    </source>
</evidence>
<comment type="caution">
    <text evidence="2">The sequence shown here is derived from an EMBL/GenBank/DDBJ whole genome shotgun (WGS) entry which is preliminary data.</text>
</comment>
<evidence type="ECO:0000259" key="1">
    <source>
        <dbReference type="Pfam" id="PF01402"/>
    </source>
</evidence>
<proteinExistence type="predicted"/>
<sequence>MESINLYLDEETKKQLKDIAEKENRSVSKEVKHLLEFYLLNKDKVK</sequence>
<dbReference type="InterPro" id="IPR002145">
    <property type="entry name" value="CopG"/>
</dbReference>
<dbReference type="EMBL" id="BARU01000053">
    <property type="protein sequence ID" value="GAH26264.1"/>
    <property type="molecule type" value="Genomic_DNA"/>
</dbReference>
<gene>
    <name evidence="2" type="ORF">S03H2_00345</name>
</gene>
<feature type="domain" description="Ribbon-helix-helix protein CopG" evidence="1">
    <location>
        <begin position="3"/>
        <end position="40"/>
    </location>
</feature>
<dbReference type="GO" id="GO:0006355">
    <property type="term" value="P:regulation of DNA-templated transcription"/>
    <property type="evidence" value="ECO:0007669"/>
    <property type="project" value="InterPro"/>
</dbReference>
<reference evidence="2" key="1">
    <citation type="journal article" date="2014" name="Front. Microbiol.">
        <title>High frequency of phylogenetically diverse reductive dehalogenase-homologous genes in deep subseafloor sedimentary metagenomes.</title>
        <authorList>
            <person name="Kawai M."/>
            <person name="Futagami T."/>
            <person name="Toyoda A."/>
            <person name="Takaki Y."/>
            <person name="Nishi S."/>
            <person name="Hori S."/>
            <person name="Arai W."/>
            <person name="Tsubouchi T."/>
            <person name="Morono Y."/>
            <person name="Uchiyama I."/>
            <person name="Ito T."/>
            <person name="Fujiyama A."/>
            <person name="Inagaki F."/>
            <person name="Takami H."/>
        </authorList>
    </citation>
    <scope>NUCLEOTIDE SEQUENCE</scope>
    <source>
        <strain evidence="2">Expedition CK06-06</strain>
    </source>
</reference>
<organism evidence="2">
    <name type="scientific">marine sediment metagenome</name>
    <dbReference type="NCBI Taxonomy" id="412755"/>
    <lineage>
        <taxon>unclassified sequences</taxon>
        <taxon>metagenomes</taxon>
        <taxon>ecological metagenomes</taxon>
    </lineage>
</organism>
<dbReference type="InterPro" id="IPR013321">
    <property type="entry name" value="Arc_rbn_hlx_hlx"/>
</dbReference>
<dbReference type="Gene3D" id="1.10.1220.10">
    <property type="entry name" value="Met repressor-like"/>
    <property type="match status" value="1"/>
</dbReference>
<dbReference type="AlphaFoldDB" id="X1FA33"/>